<dbReference type="PRINTS" id="PR00081">
    <property type="entry name" value="GDHRDH"/>
</dbReference>
<dbReference type="SUPFAM" id="SSF51735">
    <property type="entry name" value="NAD(P)-binding Rossmann-fold domains"/>
    <property type="match status" value="1"/>
</dbReference>
<dbReference type="Gene3D" id="3.40.50.720">
    <property type="entry name" value="NAD(P)-binding Rossmann-like Domain"/>
    <property type="match status" value="1"/>
</dbReference>
<dbReference type="Proteomes" id="UP000076404">
    <property type="component" value="Chromosome"/>
</dbReference>
<evidence type="ECO:0000256" key="1">
    <source>
        <dbReference type="ARBA" id="ARBA00006484"/>
    </source>
</evidence>
<dbReference type="Pfam" id="PF13561">
    <property type="entry name" value="adh_short_C2"/>
    <property type="match status" value="1"/>
</dbReference>
<dbReference type="InterPro" id="IPR057326">
    <property type="entry name" value="KR_dom"/>
</dbReference>
<reference evidence="3 4" key="1">
    <citation type="journal article" date="2014" name="Proc. Natl. Acad. Sci. U.S.A.">
        <title>Functional type 2 photosynthetic reaction centers found in the rare bacterial phylum Gemmatimonadetes.</title>
        <authorList>
            <person name="Zeng Y."/>
            <person name="Feng F."/>
            <person name="Medova H."/>
            <person name="Dean J."/>
            <person name="Koblizek M."/>
        </authorList>
    </citation>
    <scope>NUCLEOTIDE SEQUENCE [LARGE SCALE GENOMIC DNA]</scope>
    <source>
        <strain evidence="3 4">AP64</strain>
    </source>
</reference>
<dbReference type="InterPro" id="IPR002347">
    <property type="entry name" value="SDR_fam"/>
</dbReference>
<keyword evidence="4" id="KW-1185">Reference proteome</keyword>
<dbReference type="STRING" id="1379270.GEMMAAP_16365"/>
<name>A0A143BN70_9BACT</name>
<dbReference type="AlphaFoldDB" id="A0A143BN70"/>
<dbReference type="GO" id="GO:0016616">
    <property type="term" value="F:oxidoreductase activity, acting on the CH-OH group of donors, NAD or NADP as acceptor"/>
    <property type="evidence" value="ECO:0007669"/>
    <property type="project" value="UniProtKB-ARBA"/>
</dbReference>
<dbReference type="eggNOG" id="COG1028">
    <property type="taxonomic scope" value="Bacteria"/>
</dbReference>
<dbReference type="SMART" id="SM00822">
    <property type="entry name" value="PKS_KR"/>
    <property type="match status" value="1"/>
</dbReference>
<dbReference type="OrthoDB" id="198783at2"/>
<evidence type="ECO:0000313" key="3">
    <source>
        <dbReference type="EMBL" id="AMW05940.1"/>
    </source>
</evidence>
<dbReference type="RefSeq" id="WP_026848332.1">
    <property type="nucleotide sequence ID" value="NZ_CP011454.1"/>
</dbReference>
<evidence type="ECO:0000259" key="2">
    <source>
        <dbReference type="SMART" id="SM00822"/>
    </source>
</evidence>
<accession>A0A143BN70</accession>
<dbReference type="PRINTS" id="PR00080">
    <property type="entry name" value="SDRFAMILY"/>
</dbReference>
<dbReference type="FunFam" id="3.40.50.720:FF:000084">
    <property type="entry name" value="Short-chain dehydrogenase reductase"/>
    <property type="match status" value="1"/>
</dbReference>
<dbReference type="CDD" id="cd05233">
    <property type="entry name" value="SDR_c"/>
    <property type="match status" value="1"/>
</dbReference>
<dbReference type="InterPro" id="IPR036291">
    <property type="entry name" value="NAD(P)-bd_dom_sf"/>
</dbReference>
<protein>
    <submittedName>
        <fullName evidence="3">Oxidoreductase</fullName>
    </submittedName>
</protein>
<evidence type="ECO:0000313" key="4">
    <source>
        <dbReference type="Proteomes" id="UP000076404"/>
    </source>
</evidence>
<dbReference type="EMBL" id="CP011454">
    <property type="protein sequence ID" value="AMW05940.1"/>
    <property type="molecule type" value="Genomic_DNA"/>
</dbReference>
<gene>
    <name evidence="3" type="ORF">GEMMAAP_16365</name>
</gene>
<organism evidence="3 4">
    <name type="scientific">Gemmatimonas phototrophica</name>
    <dbReference type="NCBI Taxonomy" id="1379270"/>
    <lineage>
        <taxon>Bacteria</taxon>
        <taxon>Pseudomonadati</taxon>
        <taxon>Gemmatimonadota</taxon>
        <taxon>Gemmatimonadia</taxon>
        <taxon>Gemmatimonadales</taxon>
        <taxon>Gemmatimonadaceae</taxon>
        <taxon>Gemmatimonas</taxon>
    </lineage>
</organism>
<dbReference type="PANTHER" id="PTHR42760">
    <property type="entry name" value="SHORT-CHAIN DEHYDROGENASES/REDUCTASES FAMILY MEMBER"/>
    <property type="match status" value="1"/>
</dbReference>
<sequence length="258" mass="26468">MTNCDNTPVVLITGAATGIGAACARAFARSNWRVAITTLAATTAEAEAVRAECEAMGAAALVVALDVTNDDNCRAVALEVERHFGRLDGLVNCAGVTRFIPHADLEALPSSEFGRTNDVNVLGTFQMIRACRGALERSGNGAIVNYSSIAGLSGVGSSVAYAASKGAVISLTLSMARALAPHIRVNAVAPGYVAGGLPSRVLEPAALAAVEAKYLETQPLKTLLQPDDIAALTVFLVAGPAGITGEIIRMDNGLHLNG</sequence>
<proteinExistence type="inferred from homology"/>
<dbReference type="KEGG" id="gph:GEMMAAP_16365"/>
<dbReference type="InterPro" id="IPR020904">
    <property type="entry name" value="Sc_DH/Rdtase_CS"/>
</dbReference>
<dbReference type="PROSITE" id="PS00061">
    <property type="entry name" value="ADH_SHORT"/>
    <property type="match status" value="1"/>
</dbReference>
<feature type="domain" description="Ketoreductase" evidence="2">
    <location>
        <begin position="8"/>
        <end position="196"/>
    </location>
</feature>
<reference evidence="3 4" key="2">
    <citation type="journal article" date="2016" name="Environ. Microbiol. Rep.">
        <title>Metagenomic evidence for the presence of phototrophic Gemmatimonadetes bacteria in diverse environments.</title>
        <authorList>
            <person name="Zeng Y."/>
            <person name="Baumbach J."/>
            <person name="Barbosa E.G."/>
            <person name="Azevedo V."/>
            <person name="Zhang C."/>
            <person name="Koblizek M."/>
        </authorList>
    </citation>
    <scope>NUCLEOTIDE SEQUENCE [LARGE SCALE GENOMIC DNA]</scope>
    <source>
        <strain evidence="3 4">AP64</strain>
    </source>
</reference>
<comment type="similarity">
    <text evidence="1">Belongs to the short-chain dehydrogenases/reductases (SDR) family.</text>
</comment>